<keyword evidence="2 5" id="KW-0472">Membrane</keyword>
<reference evidence="8" key="1">
    <citation type="submission" date="2025-08" db="UniProtKB">
        <authorList>
            <consortium name="RefSeq"/>
        </authorList>
    </citation>
    <scope>IDENTIFICATION</scope>
    <source>
        <tissue evidence="8">Whole organism</tissue>
    </source>
</reference>
<dbReference type="SUPFAM" id="SSF48726">
    <property type="entry name" value="Immunoglobulin"/>
    <property type="match status" value="3"/>
</dbReference>
<evidence type="ECO:0000259" key="6">
    <source>
        <dbReference type="PROSITE" id="PS50835"/>
    </source>
</evidence>
<dbReference type="InterPro" id="IPR007110">
    <property type="entry name" value="Ig-like_dom"/>
</dbReference>
<feature type="region of interest" description="Disordered" evidence="4">
    <location>
        <begin position="448"/>
        <end position="482"/>
    </location>
</feature>
<feature type="transmembrane region" description="Helical" evidence="5">
    <location>
        <begin position="413"/>
        <end position="438"/>
    </location>
</feature>
<evidence type="ECO:0000256" key="1">
    <source>
        <dbReference type="ARBA" id="ARBA00004167"/>
    </source>
</evidence>
<feature type="domain" description="Ig-like" evidence="6">
    <location>
        <begin position="103"/>
        <end position="193"/>
    </location>
</feature>
<dbReference type="SMART" id="SM00409">
    <property type="entry name" value="IG"/>
    <property type="match status" value="1"/>
</dbReference>
<feature type="compositionally biased region" description="Low complexity" evidence="4">
    <location>
        <begin position="647"/>
        <end position="660"/>
    </location>
</feature>
<dbReference type="KEGG" id="hazt:108667211"/>
<dbReference type="InterPro" id="IPR013162">
    <property type="entry name" value="CD80_C2-set"/>
</dbReference>
<evidence type="ECO:0000313" key="7">
    <source>
        <dbReference type="Proteomes" id="UP000694843"/>
    </source>
</evidence>
<dbReference type="SMART" id="SM00408">
    <property type="entry name" value="IGc2"/>
    <property type="match status" value="1"/>
</dbReference>
<dbReference type="PANTHER" id="PTHR23278">
    <property type="entry name" value="SIDESTEP PROTEIN"/>
    <property type="match status" value="1"/>
</dbReference>
<keyword evidence="3" id="KW-1015">Disulfide bond</keyword>
<feature type="region of interest" description="Disordered" evidence="4">
    <location>
        <begin position="647"/>
        <end position="674"/>
    </location>
</feature>
<evidence type="ECO:0000256" key="2">
    <source>
        <dbReference type="ARBA" id="ARBA00023136"/>
    </source>
</evidence>
<dbReference type="InterPro" id="IPR013783">
    <property type="entry name" value="Ig-like_fold"/>
</dbReference>
<dbReference type="InterPro" id="IPR036179">
    <property type="entry name" value="Ig-like_dom_sf"/>
</dbReference>
<dbReference type="PANTHER" id="PTHR23278:SF19">
    <property type="entry name" value="OBSCURIN"/>
    <property type="match status" value="1"/>
</dbReference>
<dbReference type="AlphaFoldDB" id="A0A979FH69"/>
<evidence type="ECO:0000256" key="5">
    <source>
        <dbReference type="SAM" id="Phobius"/>
    </source>
</evidence>
<dbReference type="OrthoDB" id="6376564at2759"/>
<dbReference type="GO" id="GO:0016020">
    <property type="term" value="C:membrane"/>
    <property type="evidence" value="ECO:0007669"/>
    <property type="project" value="UniProtKB-SubCell"/>
</dbReference>
<dbReference type="InterPro" id="IPR003598">
    <property type="entry name" value="Ig_sub2"/>
</dbReference>
<organism evidence="7 8">
    <name type="scientific">Hyalella azteca</name>
    <name type="common">Amphipod</name>
    <dbReference type="NCBI Taxonomy" id="294128"/>
    <lineage>
        <taxon>Eukaryota</taxon>
        <taxon>Metazoa</taxon>
        <taxon>Ecdysozoa</taxon>
        <taxon>Arthropoda</taxon>
        <taxon>Crustacea</taxon>
        <taxon>Multicrustacea</taxon>
        <taxon>Malacostraca</taxon>
        <taxon>Eumalacostraca</taxon>
        <taxon>Peracarida</taxon>
        <taxon>Amphipoda</taxon>
        <taxon>Senticaudata</taxon>
        <taxon>Talitrida</taxon>
        <taxon>Talitroidea</taxon>
        <taxon>Hyalellidae</taxon>
        <taxon>Hyalella</taxon>
    </lineage>
</organism>
<evidence type="ECO:0000256" key="3">
    <source>
        <dbReference type="ARBA" id="ARBA00023157"/>
    </source>
</evidence>
<name>A0A979FH69_HYAAZ</name>
<feature type="compositionally biased region" description="Low complexity" evidence="4">
    <location>
        <begin position="550"/>
        <end position="579"/>
    </location>
</feature>
<gene>
    <name evidence="8" type="primary">LOC108667211</name>
</gene>
<feature type="region of interest" description="Disordered" evidence="4">
    <location>
        <begin position="742"/>
        <end position="778"/>
    </location>
</feature>
<dbReference type="SUPFAM" id="SSF49265">
    <property type="entry name" value="Fibronectin type III"/>
    <property type="match status" value="1"/>
</dbReference>
<dbReference type="GeneID" id="108667211"/>
<evidence type="ECO:0000256" key="4">
    <source>
        <dbReference type="SAM" id="MobiDB-lite"/>
    </source>
</evidence>
<dbReference type="Gene3D" id="2.60.40.10">
    <property type="entry name" value="Immunoglobulins"/>
    <property type="match status" value="3"/>
</dbReference>
<feature type="domain" description="Ig-like" evidence="6">
    <location>
        <begin position="5"/>
        <end position="92"/>
    </location>
</feature>
<dbReference type="PROSITE" id="PS50835">
    <property type="entry name" value="IG_LIKE"/>
    <property type="match status" value="3"/>
</dbReference>
<feature type="region of interest" description="Disordered" evidence="4">
    <location>
        <begin position="550"/>
        <end position="580"/>
    </location>
</feature>
<dbReference type="Proteomes" id="UP000694843">
    <property type="component" value="Unplaced"/>
</dbReference>
<evidence type="ECO:0000313" key="8">
    <source>
        <dbReference type="RefSeq" id="XP_047736289.1"/>
    </source>
</evidence>
<protein>
    <submittedName>
        <fullName evidence="8">Uncharacterized protein LOC108667211</fullName>
    </submittedName>
</protein>
<keyword evidence="5" id="KW-1133">Transmembrane helix</keyword>
<dbReference type="InterPro" id="IPR036116">
    <property type="entry name" value="FN3_sf"/>
</dbReference>
<proteinExistence type="predicted"/>
<keyword evidence="5" id="KW-0812">Transmembrane</keyword>
<dbReference type="Pfam" id="PF08205">
    <property type="entry name" value="C2-set_2"/>
    <property type="match status" value="1"/>
</dbReference>
<feature type="domain" description="Ig-like" evidence="6">
    <location>
        <begin position="200"/>
        <end position="275"/>
    </location>
</feature>
<dbReference type="Pfam" id="PF13927">
    <property type="entry name" value="Ig_3"/>
    <property type="match status" value="1"/>
</dbReference>
<keyword evidence="7" id="KW-1185">Reference proteome</keyword>
<dbReference type="RefSeq" id="XP_047736289.1">
    <property type="nucleotide sequence ID" value="XM_047880333.1"/>
</dbReference>
<dbReference type="InterPro" id="IPR003599">
    <property type="entry name" value="Ig_sub"/>
</dbReference>
<comment type="subcellular location">
    <subcellularLocation>
        <location evidence="1">Membrane</location>
        <topology evidence="1">Single-pass membrane protein</topology>
    </subcellularLocation>
</comment>
<sequence length="778" mass="83995">MNLKPAKVAILGAREPLFAGRDYDVACQSSDGRPPALLTWYLDGKLIPGIAQPSGGANKSLSTARVHATASLNSVSLTCRAQSPVIRHRPIEDTWQLEIYYPPQVEVRLGSSLSPENIREGSDVYFECVIRSNPKIYKIEWFHNNSSVQHNVSYGVIVSNQSLAVQRVRRSQAGSYACAAANTEGDARSQHLNLVVQFSPTCAGDQTRVYGAAREETITVSCRLEASPPVVAFSWRFNSSGDVVDLKDEYVASDGLSSLLQYTVKSELDYGTLLCWGSNILGMQQEPCVFRVVPAEPPDAPENCTFRNHPNETFSVICEPGYDGGLKQEFVAEVIDMRTRRLLLNITETTTPYFQLVGIAGETSFVVRIYAKNSKGRSAMKIMRGYTDRDSTERHIAPVMGQPSANNFSDVPIAQILGCVVGVLGSLVLIALVAVLVVRLKKDKKRPSKTKVAAAGTKNEDPDLIPNRGAADDDTRLTATPVEGGFGDVHSLRSSEKHYSQMALGQVLYPEVVYQIQAHQYSPEPHQALIVSADGVDTPCSPVSQHHIIPKSAYSSSPSPSHSLHTSSPSPSSGHCSISTQNSCSTVPTVAFRSPSHIIYTAAAYPDSRRINPKEYYDSLPYPPTAYHVPISIPLSQAGPLMYTIPGRSSISSDQSPGDSLQYSDTEMSDSSSLRSRIRYSSMPSGASAASCLLTVSPGNPDCVTAPSPVSLSGVVNGGCSGNKRTVYSTVPVSGYGYKVQSDDHGVKSSLVRPATTKKRDLPSALSPLLANQKESEV</sequence>
<accession>A0A979FH69</accession>